<dbReference type="PANTHER" id="PTHR13878">
    <property type="entry name" value="GULONOLACTONE OXIDASE"/>
    <property type="match status" value="1"/>
</dbReference>
<dbReference type="Pfam" id="PF01565">
    <property type="entry name" value="FAD_binding_4"/>
    <property type="match status" value="1"/>
</dbReference>
<dbReference type="OrthoDB" id="9983560at2759"/>
<evidence type="ECO:0000256" key="2">
    <source>
        <dbReference type="ARBA" id="ARBA00023002"/>
    </source>
</evidence>
<evidence type="ECO:0000313" key="5">
    <source>
        <dbReference type="Proteomes" id="UP000016922"/>
    </source>
</evidence>
<evidence type="ECO:0000256" key="1">
    <source>
        <dbReference type="ARBA" id="ARBA00005466"/>
    </source>
</evidence>
<sequence>MLVYLLSLLTLTSASFLPKCKTIPGTEAWPSEDQWTSLNTSLSGHLIKVSPPGAVCHPSQSTFNPTTCPAVQAGWKTSAWHTEDPVSSIQDNWNNDTCLPDSNAPCSGAGYPLYVVNATSAMDVKTGVDFARKHDIRLIVKGTGHDYLGRSSGSNSLSIWTRHMRGLSFHNSFRPRGCSTTINVHAITAAAGTQMGELNEQAYLRNLTIVSGGAETVGVGGYLSGGGHSILTPTFGMAADQVLEMEVVTPDGRIRKINECQNRDLFWAFRGGGGSTFGIITSVTIQAHLSFRHISTTAYIATSAGNPNFWSAIAKLISHFPALDALGISAYTFIRPNVTSPEMNITEPIDAYAGIFHLPAFSPENTTESLREALTVVFEKALAAYPGEFLSLVPPPVEYSQFWEWWRDNNGPLNGGGDVIVGSRLLGKKELMTDTATLAKALKAAGAVPGLDLYLVGPGGNGPRKVVRRGGGSVVSSIWKDVLVHTVIGVTWPAFDKDTELRQKSLLTNKYVEALRQLAPDSHAYVNEADPNEPNFQRTFWGDNYERLLAIKRKYDPTDVLWCHPCVGNEGWKVVDNVLCRVPHGFEL</sequence>
<dbReference type="GO" id="GO:0016491">
    <property type="term" value="F:oxidoreductase activity"/>
    <property type="evidence" value="ECO:0007669"/>
    <property type="project" value="UniProtKB-KW"/>
</dbReference>
<dbReference type="HOGENOM" id="CLU_018354_4_4_1"/>
<dbReference type="Pfam" id="PF08031">
    <property type="entry name" value="BBE"/>
    <property type="match status" value="1"/>
</dbReference>
<dbReference type="InterPro" id="IPR036318">
    <property type="entry name" value="FAD-bd_PCMH-like_sf"/>
</dbReference>
<dbReference type="RefSeq" id="XP_008084118.1">
    <property type="nucleotide sequence ID" value="XM_008085927.1"/>
</dbReference>
<dbReference type="InterPro" id="IPR006094">
    <property type="entry name" value="Oxid_FAD_bind_N"/>
</dbReference>
<dbReference type="Gene3D" id="3.30.465.10">
    <property type="match status" value="2"/>
</dbReference>
<reference evidence="4 5" key="1">
    <citation type="journal article" date="2013" name="BMC Genomics">
        <title>Genomics-driven discovery of the pneumocandin biosynthetic gene cluster in the fungus Glarea lozoyensis.</title>
        <authorList>
            <person name="Chen L."/>
            <person name="Yue Q."/>
            <person name="Zhang X."/>
            <person name="Xiang M."/>
            <person name="Wang C."/>
            <person name="Li S."/>
            <person name="Che Y."/>
            <person name="Ortiz-Lopez F.J."/>
            <person name="Bills G.F."/>
            <person name="Liu X."/>
            <person name="An Z."/>
        </authorList>
    </citation>
    <scope>NUCLEOTIDE SEQUENCE [LARGE SCALE GENOMIC DNA]</scope>
    <source>
        <strain evidence="5">ATCC 20868 / MF5171</strain>
    </source>
</reference>
<dbReference type="PROSITE" id="PS00862">
    <property type="entry name" value="OX2_COVAL_FAD"/>
    <property type="match status" value="1"/>
</dbReference>
<gene>
    <name evidence="4" type="ORF">GLAREA_01169</name>
</gene>
<dbReference type="PROSITE" id="PS51387">
    <property type="entry name" value="FAD_PCMH"/>
    <property type="match status" value="1"/>
</dbReference>
<dbReference type="EMBL" id="KE145367">
    <property type="protein sequence ID" value="EPE30009.1"/>
    <property type="molecule type" value="Genomic_DNA"/>
</dbReference>
<evidence type="ECO:0000313" key="4">
    <source>
        <dbReference type="EMBL" id="EPE30009.1"/>
    </source>
</evidence>
<accession>S3CYI2</accession>
<dbReference type="AlphaFoldDB" id="S3CYI2"/>
<keyword evidence="2" id="KW-0560">Oxidoreductase</keyword>
<evidence type="ECO:0000259" key="3">
    <source>
        <dbReference type="PROSITE" id="PS51387"/>
    </source>
</evidence>
<dbReference type="GeneID" id="19460227"/>
<dbReference type="InterPro" id="IPR012951">
    <property type="entry name" value="BBE"/>
</dbReference>
<dbReference type="KEGG" id="glz:GLAREA_01169"/>
<dbReference type="InterPro" id="IPR016169">
    <property type="entry name" value="FAD-bd_PCMH_sub2"/>
</dbReference>
<dbReference type="SUPFAM" id="SSF56176">
    <property type="entry name" value="FAD-binding/transporter-associated domain-like"/>
    <property type="match status" value="1"/>
</dbReference>
<comment type="similarity">
    <text evidence="1">Belongs to the oxygen-dependent FAD-linked oxidoreductase family.</text>
</comment>
<organism evidence="4 5">
    <name type="scientific">Glarea lozoyensis (strain ATCC 20868 / MF5171)</name>
    <dbReference type="NCBI Taxonomy" id="1116229"/>
    <lineage>
        <taxon>Eukaryota</taxon>
        <taxon>Fungi</taxon>
        <taxon>Dikarya</taxon>
        <taxon>Ascomycota</taxon>
        <taxon>Pezizomycotina</taxon>
        <taxon>Leotiomycetes</taxon>
        <taxon>Helotiales</taxon>
        <taxon>Helotiaceae</taxon>
        <taxon>Glarea</taxon>
    </lineage>
</organism>
<dbReference type="InterPro" id="IPR006093">
    <property type="entry name" value="Oxy_OxRdtase_FAD_BS"/>
</dbReference>
<dbReference type="OMA" id="CHEGQPN"/>
<keyword evidence="5" id="KW-1185">Reference proteome</keyword>
<name>S3CYI2_GLAL2</name>
<dbReference type="InterPro" id="IPR016166">
    <property type="entry name" value="FAD-bd_PCMH"/>
</dbReference>
<feature type="domain" description="FAD-binding PCMH-type" evidence="3">
    <location>
        <begin position="108"/>
        <end position="290"/>
    </location>
</feature>
<proteinExistence type="inferred from homology"/>
<dbReference type="GO" id="GO:0071949">
    <property type="term" value="F:FAD binding"/>
    <property type="evidence" value="ECO:0007669"/>
    <property type="project" value="InterPro"/>
</dbReference>
<dbReference type="InterPro" id="IPR050432">
    <property type="entry name" value="FAD-linked_Oxidoreductases_BP"/>
</dbReference>
<dbReference type="eggNOG" id="ENOG502S43K">
    <property type="taxonomic scope" value="Eukaryota"/>
</dbReference>
<dbReference type="PANTHER" id="PTHR13878:SF91">
    <property type="entry name" value="FAD BINDING DOMAIN PROTEIN (AFU_ORTHOLOGUE AFUA_6G12070)-RELATED"/>
    <property type="match status" value="1"/>
</dbReference>
<dbReference type="Proteomes" id="UP000016922">
    <property type="component" value="Unassembled WGS sequence"/>
</dbReference>
<protein>
    <submittedName>
        <fullName evidence="4">FAD-binding protein</fullName>
    </submittedName>
</protein>